<dbReference type="GO" id="GO:0003676">
    <property type="term" value="F:nucleic acid binding"/>
    <property type="evidence" value="ECO:0007669"/>
    <property type="project" value="InterPro"/>
</dbReference>
<evidence type="ECO:0000256" key="2">
    <source>
        <dbReference type="SAM" id="MobiDB-lite"/>
    </source>
</evidence>
<feature type="compositionally biased region" description="Polar residues" evidence="2">
    <location>
        <begin position="212"/>
        <end position="230"/>
    </location>
</feature>
<feature type="domain" description="CCHC-type" evidence="3">
    <location>
        <begin position="35"/>
        <end position="50"/>
    </location>
</feature>
<dbReference type="GO" id="GO:0008270">
    <property type="term" value="F:zinc ion binding"/>
    <property type="evidence" value="ECO:0007669"/>
    <property type="project" value="UniProtKB-KW"/>
</dbReference>
<dbReference type="InterPro" id="IPR001878">
    <property type="entry name" value="Znf_CCHC"/>
</dbReference>
<feature type="compositionally biased region" description="Polar residues" evidence="2">
    <location>
        <begin position="744"/>
        <end position="762"/>
    </location>
</feature>
<dbReference type="EMBL" id="MZNU01000059">
    <property type="protein sequence ID" value="OWP05906.1"/>
    <property type="molecule type" value="Genomic_DNA"/>
</dbReference>
<feature type="compositionally biased region" description="Basic and acidic residues" evidence="2">
    <location>
        <begin position="1068"/>
        <end position="1088"/>
    </location>
</feature>
<keyword evidence="1" id="KW-0862">Zinc</keyword>
<protein>
    <recommendedName>
        <fullName evidence="3">CCHC-type domain-containing protein</fullName>
    </recommendedName>
</protein>
<feature type="compositionally biased region" description="Basic and acidic residues" evidence="2">
    <location>
        <begin position="475"/>
        <end position="486"/>
    </location>
</feature>
<evidence type="ECO:0000259" key="3">
    <source>
        <dbReference type="PROSITE" id="PS50158"/>
    </source>
</evidence>
<feature type="compositionally biased region" description="Polar residues" evidence="2">
    <location>
        <begin position="981"/>
        <end position="1015"/>
    </location>
</feature>
<accession>A0A218ZFI0</accession>
<dbReference type="SUPFAM" id="SSF57756">
    <property type="entry name" value="Retrovirus zinc finger-like domains"/>
    <property type="match status" value="1"/>
</dbReference>
<dbReference type="OrthoDB" id="3550095at2759"/>
<feature type="compositionally biased region" description="Low complexity" evidence="2">
    <location>
        <begin position="183"/>
        <end position="199"/>
    </location>
</feature>
<feature type="compositionally biased region" description="Basic and acidic residues" evidence="2">
    <location>
        <begin position="495"/>
        <end position="508"/>
    </location>
</feature>
<dbReference type="Proteomes" id="UP000242519">
    <property type="component" value="Unassembled WGS sequence"/>
</dbReference>
<feature type="compositionally biased region" description="Polar residues" evidence="2">
    <location>
        <begin position="794"/>
        <end position="810"/>
    </location>
</feature>
<feature type="compositionally biased region" description="Polar residues" evidence="2">
    <location>
        <begin position="952"/>
        <end position="973"/>
    </location>
</feature>
<feature type="region of interest" description="Disordered" evidence="2">
    <location>
        <begin position="64"/>
        <end position="199"/>
    </location>
</feature>
<feature type="compositionally biased region" description="Low complexity" evidence="2">
    <location>
        <begin position="811"/>
        <end position="839"/>
    </location>
</feature>
<organism evidence="4 5">
    <name type="scientific">Diplocarpon coronariae</name>
    <dbReference type="NCBI Taxonomy" id="2795749"/>
    <lineage>
        <taxon>Eukaryota</taxon>
        <taxon>Fungi</taxon>
        <taxon>Dikarya</taxon>
        <taxon>Ascomycota</taxon>
        <taxon>Pezizomycotina</taxon>
        <taxon>Leotiomycetes</taxon>
        <taxon>Helotiales</taxon>
        <taxon>Drepanopezizaceae</taxon>
        <taxon>Diplocarpon</taxon>
    </lineage>
</organism>
<feature type="region of interest" description="Disordered" evidence="2">
    <location>
        <begin position="212"/>
        <end position="350"/>
    </location>
</feature>
<feature type="region of interest" description="Disordered" evidence="2">
    <location>
        <begin position="1"/>
        <end position="28"/>
    </location>
</feature>
<keyword evidence="1" id="KW-0863">Zinc-finger</keyword>
<name>A0A218ZFI0_9HELO</name>
<feature type="region of interest" description="Disordered" evidence="2">
    <location>
        <begin position="631"/>
        <end position="714"/>
    </location>
</feature>
<feature type="compositionally biased region" description="Low complexity" evidence="2">
    <location>
        <begin position="697"/>
        <end position="714"/>
    </location>
</feature>
<evidence type="ECO:0000313" key="4">
    <source>
        <dbReference type="EMBL" id="OWP05906.1"/>
    </source>
</evidence>
<feature type="compositionally biased region" description="Low complexity" evidence="2">
    <location>
        <begin position="866"/>
        <end position="895"/>
    </location>
</feature>
<dbReference type="STRING" id="503106.A0A218ZFI0"/>
<feature type="compositionally biased region" description="Basic and acidic residues" evidence="2">
    <location>
        <begin position="1019"/>
        <end position="1043"/>
    </location>
</feature>
<feature type="compositionally biased region" description="Polar residues" evidence="2">
    <location>
        <begin position="634"/>
        <end position="680"/>
    </location>
</feature>
<feature type="region of interest" description="Disordered" evidence="2">
    <location>
        <begin position="475"/>
        <end position="566"/>
    </location>
</feature>
<dbReference type="PROSITE" id="PS50158">
    <property type="entry name" value="ZF_CCHC"/>
    <property type="match status" value="1"/>
</dbReference>
<feature type="compositionally biased region" description="Polar residues" evidence="2">
    <location>
        <begin position="245"/>
        <end position="280"/>
    </location>
</feature>
<feature type="compositionally biased region" description="Polar residues" evidence="2">
    <location>
        <begin position="896"/>
        <end position="944"/>
    </location>
</feature>
<dbReference type="InterPro" id="IPR036875">
    <property type="entry name" value="Znf_CCHC_sf"/>
</dbReference>
<reference evidence="4 5" key="1">
    <citation type="submission" date="2017-04" db="EMBL/GenBank/DDBJ databases">
        <title>Draft genome sequence of Marssonina coronaria NL1: causal agent of apple blotch.</title>
        <authorList>
            <person name="Cheng Q."/>
        </authorList>
    </citation>
    <scope>NUCLEOTIDE SEQUENCE [LARGE SCALE GENOMIC DNA]</scope>
    <source>
        <strain evidence="4 5">NL1</strain>
    </source>
</reference>
<dbReference type="SMART" id="SM00343">
    <property type="entry name" value="ZnF_C2HC"/>
    <property type="match status" value="1"/>
</dbReference>
<gene>
    <name evidence="4" type="ORF">B2J93_6230</name>
</gene>
<feature type="compositionally biased region" description="Polar residues" evidence="2">
    <location>
        <begin position="1044"/>
        <end position="1059"/>
    </location>
</feature>
<keyword evidence="5" id="KW-1185">Reference proteome</keyword>
<keyword evidence="1" id="KW-0479">Metal-binding</keyword>
<dbReference type="AlphaFoldDB" id="A0A218ZFI0"/>
<evidence type="ECO:0000313" key="5">
    <source>
        <dbReference type="Proteomes" id="UP000242519"/>
    </source>
</evidence>
<feature type="region of interest" description="Disordered" evidence="2">
    <location>
        <begin position="730"/>
        <end position="1112"/>
    </location>
</feature>
<comment type="caution">
    <text evidence="4">The sequence shown here is derived from an EMBL/GenBank/DDBJ whole genome shotgun (WGS) entry which is preliminary data.</text>
</comment>
<feature type="compositionally biased region" description="Low complexity" evidence="2">
    <location>
        <begin position="162"/>
        <end position="172"/>
    </location>
</feature>
<feature type="compositionally biased region" description="Low complexity" evidence="2">
    <location>
        <begin position="103"/>
        <end position="119"/>
    </location>
</feature>
<sequence>MSMPAWSQGGQPMMQHNGRPPPSIQRRSTNPPPVCFNCGVEGHFLVACPEATRNTPGALNPILYQPYSAPRPPAQQQYSPLGGPVQYPPLQQSTQYGPPAPQYPYGQPQTPAPQTYGAPLPYARPGFHPPQYNQYPTQHGPPQFNNPGYQGPLEQFGPPAPVSYQQPPSSYPTHNAGYGSNFQAPPVQHQPPQQQWSAHPPAVEPVYQNVPRSHSAQQRNAVKYSNSPLQPGNPVQPEPLGAPVNQIQKQQTQSLQHDYRSTSNHQRPPTPSSRHGSAQHGSRPAAQTCIAMSHETEIESPVSSAANTPYGGYGCGGSDDAKDDSEQVLVSSTGQEQGPEKPEEDEVGEAATEDAMFKWEFKHIFKEPPILETIELAQPLSASVKLTPVPLVQDWCTIVTSISRHARKDNLKDFLRPTHTLPQWSELKEDPAFADIDLNGPSIPFNKLGEWIFNHHTETDEVIVETEIMEEIGENPRKRARSDAGEAHNTPGQDQADRDPEIDKEVVKHPAKRQKNDTPTPVQDEGLRTPSGMTPVIYRSGTPCGDVEGDDAWAPLPGESASTPQDPTEALLASLGVTGSPKPVQKEPIPQYMNELEEVPRAQSSQPSHTAQPTLNQPVNQQVFNSAPVKDNATLHNQNGPPTNYQHNPQVQHRPQTNHAVQTSPQNGPPMHQQNGSPMNSMKDPPINQNHGFPVHNQYGPPSNNQPGPPVNQQNATVALQHGPINNQYEVQRQGPPQYGANGTYATLQYPNSPAQNTQSYGAANASYPNRPPHDFHVHNQYGPGPGSGPPANTPYTNGQQNNYVQPNSFAQQSPQQGPPQWGAPQNQAYSYGPQAYPQQVPPPNQQYGNPQSTPVSNAPGPFHAQQQQSSQQYNSQQGPQQFGPPQGQQQYGQPRNQSFSDGSQILGTFAPQQGSPTNYGNSQNGQYASQYQNGDPQTNSNHALLSPYANDPQNSIPQTDGSAQQSFCNGINGSAPPRQDLNNMNGHRSYGNGASVQDTNIQNGAPQFTSQPATKGTAFKDETAMKQEQNIERVKKDRRDSDSAGSLQASDETGNPLSPESAMILGKLERKPDRTSYGEQKPGEKRKLSQSVVNARKKRPQPEVAEAYGFV</sequence>
<evidence type="ECO:0000256" key="1">
    <source>
        <dbReference type="PROSITE-ProRule" id="PRU00047"/>
    </source>
</evidence>
<dbReference type="InParanoid" id="A0A218ZFI0"/>
<proteinExistence type="predicted"/>